<gene>
    <name evidence="1" type="ORF">MKO06_04610</name>
</gene>
<keyword evidence="2" id="KW-1185">Reference proteome</keyword>
<dbReference type="EMBL" id="JANCNS010000001">
    <property type="protein sequence ID" value="MCP9199178.1"/>
    <property type="molecule type" value="Genomic_DNA"/>
</dbReference>
<dbReference type="PANTHER" id="PTHR38471">
    <property type="entry name" value="FOUR HELIX BUNDLE PROTEIN"/>
    <property type="match status" value="1"/>
</dbReference>
<dbReference type="AlphaFoldDB" id="A0A9X2I9G5"/>
<reference evidence="1" key="1">
    <citation type="submission" date="2022-07" db="EMBL/GenBank/DDBJ databases">
        <title>Gramela sediminis sp. nov., isolated from deep-sea sediment of the Indian Ocean.</title>
        <authorList>
            <person name="Shi H."/>
        </authorList>
    </citation>
    <scope>NUCLEOTIDE SEQUENCE</scope>
    <source>
        <strain evidence="1">GC03-9</strain>
    </source>
</reference>
<evidence type="ECO:0000313" key="1">
    <source>
        <dbReference type="EMBL" id="MCP9199178.1"/>
    </source>
</evidence>
<dbReference type="Proteomes" id="UP001155280">
    <property type="component" value="Unassembled WGS sequence"/>
</dbReference>
<evidence type="ECO:0000313" key="2">
    <source>
        <dbReference type="Proteomes" id="UP001155280"/>
    </source>
</evidence>
<dbReference type="InterPro" id="IPR012657">
    <property type="entry name" value="23S_rRNA-intervening_sequence"/>
</dbReference>
<comment type="caution">
    <text evidence="1">The sequence shown here is derived from an EMBL/GenBank/DDBJ whole genome shotgun (WGS) entry which is preliminary data.</text>
</comment>
<accession>A0A9X2I9G5</accession>
<dbReference type="CDD" id="cd16377">
    <property type="entry name" value="23S_rRNA_IVP_like"/>
    <property type="match status" value="1"/>
</dbReference>
<dbReference type="Pfam" id="PF05635">
    <property type="entry name" value="23S_rRNA_IVP"/>
    <property type="match status" value="1"/>
</dbReference>
<protein>
    <submittedName>
        <fullName evidence="1">Four helix bundle protein</fullName>
    </submittedName>
</protein>
<dbReference type="RefSeq" id="WP_241549487.1">
    <property type="nucleotide sequence ID" value="NZ_JANCNS010000001.1"/>
</dbReference>
<dbReference type="NCBIfam" id="TIGR02436">
    <property type="entry name" value="four helix bundle protein"/>
    <property type="match status" value="1"/>
</dbReference>
<dbReference type="PANTHER" id="PTHR38471:SF2">
    <property type="entry name" value="FOUR HELIX BUNDLE PROTEIN"/>
    <property type="match status" value="1"/>
</dbReference>
<dbReference type="InterPro" id="IPR036583">
    <property type="entry name" value="23S_rRNA_IVS_sf"/>
</dbReference>
<name>A0A9X2I9G5_9FLAO</name>
<organism evidence="1 2">
    <name type="scientific">Christiangramia oceanisediminis</name>
    <dbReference type="NCBI Taxonomy" id="2920386"/>
    <lineage>
        <taxon>Bacteria</taxon>
        <taxon>Pseudomonadati</taxon>
        <taxon>Bacteroidota</taxon>
        <taxon>Flavobacteriia</taxon>
        <taxon>Flavobacteriales</taxon>
        <taxon>Flavobacteriaceae</taxon>
        <taxon>Christiangramia</taxon>
    </lineage>
</organism>
<dbReference type="SUPFAM" id="SSF158446">
    <property type="entry name" value="IVS-encoded protein-like"/>
    <property type="match status" value="1"/>
</dbReference>
<sequence>MAHYQNFEELEIYKLARAQCMSIWKLINSTELAKDYRLKDQINGSSGSVMDNIAEGFGRGGNKEFIQFLSFARGSNHETKAQLQRALDRNYISQTEYLELTEKSEILNEQISRFINYLRSSERKGSKYD</sequence>
<dbReference type="Gene3D" id="1.20.1440.60">
    <property type="entry name" value="23S rRNA-intervening sequence"/>
    <property type="match status" value="1"/>
</dbReference>
<proteinExistence type="predicted"/>